<evidence type="ECO:0000256" key="1">
    <source>
        <dbReference type="ARBA" id="ARBA00009437"/>
    </source>
</evidence>
<dbReference type="InterPro" id="IPR036390">
    <property type="entry name" value="WH_DNA-bd_sf"/>
</dbReference>
<dbReference type="AlphaFoldDB" id="A6GDU9"/>
<feature type="domain" description="HTH lysR-type" evidence="5">
    <location>
        <begin position="2"/>
        <end position="59"/>
    </location>
</feature>
<reference evidence="6 7" key="1">
    <citation type="submission" date="2007-06" db="EMBL/GenBank/DDBJ databases">
        <authorList>
            <person name="Shimkets L."/>
            <person name="Ferriera S."/>
            <person name="Johnson J."/>
            <person name="Kravitz S."/>
            <person name="Beeson K."/>
            <person name="Sutton G."/>
            <person name="Rogers Y.-H."/>
            <person name="Friedman R."/>
            <person name="Frazier M."/>
            <person name="Venter J.C."/>
        </authorList>
    </citation>
    <scope>NUCLEOTIDE SEQUENCE [LARGE SCALE GENOMIC DNA]</scope>
    <source>
        <strain evidence="6 7">SIR-1</strain>
    </source>
</reference>
<evidence type="ECO:0000256" key="2">
    <source>
        <dbReference type="ARBA" id="ARBA00023015"/>
    </source>
</evidence>
<comment type="similarity">
    <text evidence="1">Belongs to the LysR transcriptional regulatory family.</text>
</comment>
<dbReference type="STRING" id="391625.PPSIR1_19984"/>
<dbReference type="PROSITE" id="PS50931">
    <property type="entry name" value="HTH_LYSR"/>
    <property type="match status" value="1"/>
</dbReference>
<dbReference type="Pfam" id="PF03466">
    <property type="entry name" value="LysR_substrate"/>
    <property type="match status" value="1"/>
</dbReference>
<dbReference type="InterPro" id="IPR036388">
    <property type="entry name" value="WH-like_DNA-bd_sf"/>
</dbReference>
<dbReference type="OrthoDB" id="9815676at2"/>
<dbReference type="eggNOG" id="COG0583">
    <property type="taxonomic scope" value="Bacteria"/>
</dbReference>
<dbReference type="GO" id="GO:0043565">
    <property type="term" value="F:sequence-specific DNA binding"/>
    <property type="evidence" value="ECO:0007669"/>
    <property type="project" value="TreeGrafter"/>
</dbReference>
<dbReference type="Proteomes" id="UP000005801">
    <property type="component" value="Unassembled WGS sequence"/>
</dbReference>
<protein>
    <submittedName>
        <fullName evidence="6">Transcriptional regulator, LysR family protein</fullName>
    </submittedName>
</protein>
<dbReference type="EMBL" id="ABCS01000076">
    <property type="protein sequence ID" value="EDM75988.1"/>
    <property type="molecule type" value="Genomic_DNA"/>
</dbReference>
<comment type="caution">
    <text evidence="6">The sequence shown here is derived from an EMBL/GenBank/DDBJ whole genome shotgun (WGS) entry which is preliminary data.</text>
</comment>
<dbReference type="SUPFAM" id="SSF46785">
    <property type="entry name" value="Winged helix' DNA-binding domain"/>
    <property type="match status" value="1"/>
</dbReference>
<dbReference type="SUPFAM" id="SSF53850">
    <property type="entry name" value="Periplasmic binding protein-like II"/>
    <property type="match status" value="1"/>
</dbReference>
<organism evidence="6 7">
    <name type="scientific">Plesiocystis pacifica SIR-1</name>
    <dbReference type="NCBI Taxonomy" id="391625"/>
    <lineage>
        <taxon>Bacteria</taxon>
        <taxon>Pseudomonadati</taxon>
        <taxon>Myxococcota</taxon>
        <taxon>Polyangia</taxon>
        <taxon>Nannocystales</taxon>
        <taxon>Nannocystaceae</taxon>
        <taxon>Plesiocystis</taxon>
    </lineage>
</organism>
<dbReference type="InterPro" id="IPR000847">
    <property type="entry name" value="LysR_HTH_N"/>
</dbReference>
<dbReference type="RefSeq" id="WP_006974889.1">
    <property type="nucleotide sequence ID" value="NZ_ABCS01000076.1"/>
</dbReference>
<sequence length="300" mass="32744">MLNLDGVVVLMALARHGTLVGASRALGLPRSTLTRRLAQLEEELGVRLVERTSRHLRLTSAGTRLVEQGAPLVDAARQLEVSVRAGTGDRVRIALPPGLGLERLEATLQLDEIAQFGLGFELVFTDREVHPIRDDFDLVVSFAEPTDGNLFRLPPTDFEWRCVATSTYLERSGAPESAEALEDHACIALQVVGGVSPFAWPLRDGGTLPVNPRFLSTSSSAVLEMVYAHRGIALLPDSLTLGDLVPVLPETIRGPGRIYGSMGQRLSDTERGRELRALLERAGFDRVEAMRLRGASREPR</sequence>
<name>A6GDU9_9BACT</name>
<keyword evidence="4" id="KW-0804">Transcription</keyword>
<dbReference type="PANTHER" id="PTHR30537:SF5">
    <property type="entry name" value="HTH-TYPE TRANSCRIPTIONAL ACTIVATOR TTDR-RELATED"/>
    <property type="match status" value="1"/>
</dbReference>
<proteinExistence type="inferred from homology"/>
<dbReference type="Gene3D" id="1.10.10.10">
    <property type="entry name" value="Winged helix-like DNA-binding domain superfamily/Winged helix DNA-binding domain"/>
    <property type="match status" value="1"/>
</dbReference>
<evidence type="ECO:0000256" key="4">
    <source>
        <dbReference type="ARBA" id="ARBA00023163"/>
    </source>
</evidence>
<dbReference type="Gene3D" id="3.40.190.10">
    <property type="entry name" value="Periplasmic binding protein-like II"/>
    <property type="match status" value="2"/>
</dbReference>
<evidence type="ECO:0000259" key="5">
    <source>
        <dbReference type="PROSITE" id="PS50931"/>
    </source>
</evidence>
<dbReference type="PANTHER" id="PTHR30537">
    <property type="entry name" value="HTH-TYPE TRANSCRIPTIONAL REGULATOR"/>
    <property type="match status" value="1"/>
</dbReference>
<evidence type="ECO:0000313" key="6">
    <source>
        <dbReference type="EMBL" id="EDM75988.1"/>
    </source>
</evidence>
<dbReference type="InterPro" id="IPR058163">
    <property type="entry name" value="LysR-type_TF_proteobact-type"/>
</dbReference>
<dbReference type="GO" id="GO:0006351">
    <property type="term" value="P:DNA-templated transcription"/>
    <property type="evidence" value="ECO:0007669"/>
    <property type="project" value="TreeGrafter"/>
</dbReference>
<dbReference type="InterPro" id="IPR005119">
    <property type="entry name" value="LysR_subst-bd"/>
</dbReference>
<keyword evidence="7" id="KW-1185">Reference proteome</keyword>
<keyword evidence="2" id="KW-0805">Transcription regulation</keyword>
<evidence type="ECO:0000256" key="3">
    <source>
        <dbReference type="ARBA" id="ARBA00023125"/>
    </source>
</evidence>
<dbReference type="Pfam" id="PF00126">
    <property type="entry name" value="HTH_1"/>
    <property type="match status" value="1"/>
</dbReference>
<accession>A6GDU9</accession>
<evidence type="ECO:0000313" key="7">
    <source>
        <dbReference type="Proteomes" id="UP000005801"/>
    </source>
</evidence>
<gene>
    <name evidence="6" type="ORF">PPSIR1_19984</name>
</gene>
<dbReference type="GO" id="GO:0003700">
    <property type="term" value="F:DNA-binding transcription factor activity"/>
    <property type="evidence" value="ECO:0007669"/>
    <property type="project" value="InterPro"/>
</dbReference>
<keyword evidence="3" id="KW-0238">DNA-binding</keyword>